<feature type="chain" id="PRO_5029551098" description="Cuticle protein 10.9-like" evidence="4">
    <location>
        <begin position="17"/>
        <end position="133"/>
    </location>
</feature>
<evidence type="ECO:0000256" key="4">
    <source>
        <dbReference type="SAM" id="SignalP"/>
    </source>
</evidence>
<evidence type="ECO:0000256" key="1">
    <source>
        <dbReference type="ARBA" id="ARBA00022460"/>
    </source>
</evidence>
<feature type="compositionally biased region" description="Basic and acidic residues" evidence="3">
    <location>
        <begin position="33"/>
        <end position="44"/>
    </location>
</feature>
<dbReference type="Pfam" id="PF00379">
    <property type="entry name" value="Chitin_bind_4"/>
    <property type="match status" value="1"/>
</dbReference>
<evidence type="ECO:0008006" key="7">
    <source>
        <dbReference type="Google" id="ProtNLM"/>
    </source>
</evidence>
<dbReference type="RefSeq" id="XP_022649320.1">
    <property type="nucleotide sequence ID" value="XM_022793585.1"/>
</dbReference>
<dbReference type="InterPro" id="IPR000618">
    <property type="entry name" value="Insect_cuticle"/>
</dbReference>
<dbReference type="InParanoid" id="A0A7M7JAV4"/>
<dbReference type="GO" id="GO:0042302">
    <property type="term" value="F:structural constituent of cuticle"/>
    <property type="evidence" value="ECO:0007669"/>
    <property type="project" value="UniProtKB-UniRule"/>
</dbReference>
<protein>
    <recommendedName>
        <fullName evidence="7">Cuticle protein 10.9-like</fullName>
    </recommendedName>
</protein>
<dbReference type="OrthoDB" id="6515190at2759"/>
<dbReference type="PANTHER" id="PTHR12236:SF79">
    <property type="entry name" value="CUTICULAR PROTEIN 50CB-RELATED"/>
    <property type="match status" value="1"/>
</dbReference>
<keyword evidence="1 2" id="KW-0193">Cuticle</keyword>
<accession>A0A7M7JAV4</accession>
<evidence type="ECO:0000313" key="6">
    <source>
        <dbReference type="Proteomes" id="UP000594260"/>
    </source>
</evidence>
<dbReference type="PANTHER" id="PTHR12236">
    <property type="entry name" value="STRUCTURAL CONTITUENT OF CUTICLE"/>
    <property type="match status" value="1"/>
</dbReference>
<evidence type="ECO:0000256" key="2">
    <source>
        <dbReference type="PROSITE-ProRule" id="PRU00497"/>
    </source>
</evidence>
<dbReference type="PRINTS" id="PR00947">
    <property type="entry name" value="CUTICLE"/>
</dbReference>
<dbReference type="GO" id="GO:0031012">
    <property type="term" value="C:extracellular matrix"/>
    <property type="evidence" value="ECO:0007669"/>
    <property type="project" value="TreeGrafter"/>
</dbReference>
<dbReference type="InterPro" id="IPR051217">
    <property type="entry name" value="Insect_Cuticle_Struc_Prot"/>
</dbReference>
<organism evidence="5 6">
    <name type="scientific">Varroa destructor</name>
    <name type="common">Honeybee mite</name>
    <dbReference type="NCBI Taxonomy" id="109461"/>
    <lineage>
        <taxon>Eukaryota</taxon>
        <taxon>Metazoa</taxon>
        <taxon>Ecdysozoa</taxon>
        <taxon>Arthropoda</taxon>
        <taxon>Chelicerata</taxon>
        <taxon>Arachnida</taxon>
        <taxon>Acari</taxon>
        <taxon>Parasitiformes</taxon>
        <taxon>Mesostigmata</taxon>
        <taxon>Gamasina</taxon>
        <taxon>Dermanyssoidea</taxon>
        <taxon>Varroidae</taxon>
        <taxon>Varroa</taxon>
    </lineage>
</organism>
<evidence type="ECO:0000256" key="3">
    <source>
        <dbReference type="SAM" id="MobiDB-lite"/>
    </source>
</evidence>
<name>A0A7M7JAV4_VARDE</name>
<dbReference type="FunCoup" id="A0A7M7JAV4">
    <property type="interactions" value="52"/>
</dbReference>
<dbReference type="InterPro" id="IPR031311">
    <property type="entry name" value="CHIT_BIND_RR_consensus"/>
</dbReference>
<evidence type="ECO:0000313" key="5">
    <source>
        <dbReference type="EnsemblMetazoa" id="XP_022649320"/>
    </source>
</evidence>
<dbReference type="Proteomes" id="UP000594260">
    <property type="component" value="Unplaced"/>
</dbReference>
<dbReference type="EnsemblMetazoa" id="XM_022793585">
    <property type="protein sequence ID" value="XP_022649320"/>
    <property type="gene ID" value="LOC111245345"/>
</dbReference>
<dbReference type="AlphaFoldDB" id="A0A7M7JAV4"/>
<dbReference type="OMA" id="NPADTIF"/>
<feature type="signal peptide" evidence="4">
    <location>
        <begin position="1"/>
        <end position="16"/>
    </location>
</feature>
<keyword evidence="4" id="KW-0732">Signal</keyword>
<dbReference type="GO" id="GO:0005615">
    <property type="term" value="C:extracellular space"/>
    <property type="evidence" value="ECO:0007669"/>
    <property type="project" value="TreeGrafter"/>
</dbReference>
<reference evidence="5" key="1">
    <citation type="submission" date="2021-01" db="UniProtKB">
        <authorList>
            <consortium name="EnsemblMetazoa"/>
        </authorList>
    </citation>
    <scope>IDENTIFICATION</scope>
</reference>
<dbReference type="PROSITE" id="PS00233">
    <property type="entry name" value="CHIT_BIND_RR_1"/>
    <property type="match status" value="1"/>
</dbReference>
<dbReference type="KEGG" id="vde:111245345"/>
<keyword evidence="6" id="KW-1185">Reference proteome</keyword>
<feature type="region of interest" description="Disordered" evidence="3">
    <location>
        <begin position="23"/>
        <end position="52"/>
    </location>
</feature>
<proteinExistence type="predicted"/>
<dbReference type="PROSITE" id="PS51155">
    <property type="entry name" value="CHIT_BIND_RR_2"/>
    <property type="match status" value="1"/>
</dbReference>
<dbReference type="GeneID" id="111245345"/>
<sequence>MLKVLVVTCLVAVALCQSNEGPPEPYSFSYTSQDKEGSSSHEESGDGSGKITGKYTLMLADGRMRVVTYWADETGFHADVVTNEQGTESKNPADVTIQSTAPTGAEAALAAGSEVIATIVKAPRHMLKPVHAR</sequence>